<gene>
    <name evidence="1" type="ORF">MCY_01314</name>
</gene>
<dbReference type="eggNOG" id="COG1403">
    <property type="taxonomic scope" value="Bacteria"/>
</dbReference>
<keyword evidence="2" id="KW-1185">Reference proteome</keyword>
<dbReference type="AlphaFoldDB" id="J0Z6N7"/>
<protein>
    <recommendedName>
        <fullName evidence="3">HNH endonuclease</fullName>
    </recommendedName>
</protein>
<reference evidence="1 2" key="1">
    <citation type="submission" date="2012-03" db="EMBL/GenBank/DDBJ databases">
        <title>The Genome Sequence of Bartonella rattimassiliensis 15908.</title>
        <authorList>
            <consortium name="The Broad Institute Genome Sequencing Platform"/>
            <consortium name="The Broad Institute Genome Sequencing Center for Infectious Disease"/>
            <person name="Feldgarden M."/>
            <person name="Kirby J."/>
            <person name="Kosoy M."/>
            <person name="Birtles R."/>
            <person name="Probert W.S."/>
            <person name="Chiaraviglio L."/>
            <person name="Young S.K."/>
            <person name="Zeng Q."/>
            <person name="Gargeya S."/>
            <person name="Fitzgerald M."/>
            <person name="Haas B."/>
            <person name="Abouelleil A."/>
            <person name="Alvarado L."/>
            <person name="Arachchi H.M."/>
            <person name="Berlin A."/>
            <person name="Chapman S.B."/>
            <person name="Gearin G."/>
            <person name="Goldberg J."/>
            <person name="Griggs A."/>
            <person name="Gujja S."/>
            <person name="Hansen M."/>
            <person name="Heiman D."/>
            <person name="Howarth C."/>
            <person name="Larimer J."/>
            <person name="Lui A."/>
            <person name="MacDonald P.J.P."/>
            <person name="McCowen C."/>
            <person name="Montmayeur A."/>
            <person name="Murphy C."/>
            <person name="Neiman D."/>
            <person name="Pearson M."/>
            <person name="Priest M."/>
            <person name="Roberts A."/>
            <person name="Saif S."/>
            <person name="Shea T."/>
            <person name="Sisk P."/>
            <person name="Stolte C."/>
            <person name="Sykes S."/>
            <person name="Wortman J."/>
            <person name="Nusbaum C."/>
            <person name="Birren B."/>
        </authorList>
    </citation>
    <scope>NUCLEOTIDE SEQUENCE [LARGE SCALE GENOMIC DNA]</scope>
    <source>
        <strain evidence="1 2">15908</strain>
    </source>
</reference>
<sequence>MQPLEIRNKFRGKVTLANNWNIPDWLEKEVRDRDKVCVYCRSEFTPVNVSRKTAASWEHIINDVSIITRENIALCCCGCNSSKGQKPLLEWLNSKYCSDRNISKDSVAPIIKTATATARCSE</sequence>
<proteinExistence type="predicted"/>
<comment type="caution">
    <text evidence="1">The sequence shown here is derived from an EMBL/GenBank/DDBJ whole genome shotgun (WGS) entry which is preliminary data.</text>
</comment>
<dbReference type="HOGENOM" id="CLU_168213_0_0_5"/>
<dbReference type="Gene3D" id="1.10.30.50">
    <property type="match status" value="1"/>
</dbReference>
<accession>J0Z6N7</accession>
<evidence type="ECO:0000313" key="2">
    <source>
        <dbReference type="Proteomes" id="UP000001077"/>
    </source>
</evidence>
<evidence type="ECO:0008006" key="3">
    <source>
        <dbReference type="Google" id="ProtNLM"/>
    </source>
</evidence>
<name>J0Z6N7_9HYPH</name>
<dbReference type="STRING" id="1094556.MCY_01314"/>
<evidence type="ECO:0000313" key="1">
    <source>
        <dbReference type="EMBL" id="EJF83323.1"/>
    </source>
</evidence>
<organism evidence="1 2">
    <name type="scientific">Bartonella rattimassiliensis 15908</name>
    <dbReference type="NCBI Taxonomy" id="1094556"/>
    <lineage>
        <taxon>Bacteria</taxon>
        <taxon>Pseudomonadati</taxon>
        <taxon>Pseudomonadota</taxon>
        <taxon>Alphaproteobacteria</taxon>
        <taxon>Hyphomicrobiales</taxon>
        <taxon>Bartonellaceae</taxon>
        <taxon>Bartonella</taxon>
    </lineage>
</organism>
<dbReference type="Proteomes" id="UP000001077">
    <property type="component" value="Unassembled WGS sequence"/>
</dbReference>
<dbReference type="EMBL" id="AILY01000046">
    <property type="protein sequence ID" value="EJF83323.1"/>
    <property type="molecule type" value="Genomic_DNA"/>
</dbReference>